<reference evidence="1 2" key="1">
    <citation type="submission" date="2018-04" db="EMBL/GenBank/DDBJ databases">
        <title>Complete genome sequences of Streptomyces lydicus strain WYEC and characterization of antagonistic properties of biological control agents.</title>
        <authorList>
            <person name="Mariita R.M."/>
            <person name="Sello J.K."/>
        </authorList>
    </citation>
    <scope>NUCLEOTIDE SEQUENCE [LARGE SCALE GENOMIC DNA]</scope>
    <source>
        <strain evidence="1 2">WYEC 108</strain>
    </source>
</reference>
<protein>
    <submittedName>
        <fullName evidence="1">Uncharacterized protein</fullName>
    </submittedName>
</protein>
<gene>
    <name evidence="1" type="ORF">DDE74_02785</name>
</gene>
<evidence type="ECO:0000313" key="2">
    <source>
        <dbReference type="Proteomes" id="UP000275579"/>
    </source>
</evidence>
<accession>A0A3Q9K6Q2</accession>
<dbReference type="Proteomes" id="UP000275579">
    <property type="component" value="Chromosome"/>
</dbReference>
<sequence length="76" mass="7734">MDRHLPVFATVVQLARALRGIPVAHRDGVGFAIVCRAGAIWSPSRAATASASASWSSSPTAARISAVSAAAFSRAA</sequence>
<dbReference type="RefSeq" id="WP_127149247.1">
    <property type="nucleotide sequence ID" value="NZ_CP029042.1"/>
</dbReference>
<organism evidence="1 2">
    <name type="scientific">Streptomyces lydicus</name>
    <dbReference type="NCBI Taxonomy" id="47763"/>
    <lineage>
        <taxon>Bacteria</taxon>
        <taxon>Bacillati</taxon>
        <taxon>Actinomycetota</taxon>
        <taxon>Actinomycetes</taxon>
        <taxon>Kitasatosporales</taxon>
        <taxon>Streptomycetaceae</taxon>
        <taxon>Streptomyces</taxon>
    </lineage>
</organism>
<dbReference type="AlphaFoldDB" id="A0A3Q9K6Q2"/>
<proteinExistence type="predicted"/>
<name>A0A3Q9K6Q2_9ACTN</name>
<dbReference type="EMBL" id="CP029042">
    <property type="protein sequence ID" value="AZS70019.1"/>
    <property type="molecule type" value="Genomic_DNA"/>
</dbReference>
<evidence type="ECO:0000313" key="1">
    <source>
        <dbReference type="EMBL" id="AZS70019.1"/>
    </source>
</evidence>